<organism evidence="2 3">
    <name type="scientific">Algoriphagus pacificus</name>
    <dbReference type="NCBI Taxonomy" id="2811234"/>
    <lineage>
        <taxon>Bacteria</taxon>
        <taxon>Pseudomonadati</taxon>
        <taxon>Bacteroidota</taxon>
        <taxon>Cytophagia</taxon>
        <taxon>Cytophagales</taxon>
        <taxon>Cyclobacteriaceae</taxon>
        <taxon>Algoriphagus</taxon>
    </lineage>
</organism>
<feature type="chain" id="PRO_5046816973" evidence="1">
    <location>
        <begin position="19"/>
        <end position="405"/>
    </location>
</feature>
<accession>A0ABS3CIA1</accession>
<keyword evidence="3" id="KW-1185">Reference proteome</keyword>
<dbReference type="EMBL" id="JAFKCU010000003">
    <property type="protein sequence ID" value="MBN7816823.1"/>
    <property type="molecule type" value="Genomic_DNA"/>
</dbReference>
<comment type="caution">
    <text evidence="2">The sequence shown here is derived from an EMBL/GenBank/DDBJ whole genome shotgun (WGS) entry which is preliminary data.</text>
</comment>
<dbReference type="Pfam" id="PF17170">
    <property type="entry name" value="DUF5128"/>
    <property type="match status" value="1"/>
</dbReference>
<keyword evidence="1" id="KW-0732">Signal</keyword>
<name>A0ABS3CIA1_9BACT</name>
<feature type="signal peptide" evidence="1">
    <location>
        <begin position="1"/>
        <end position="18"/>
    </location>
</feature>
<sequence>MKKSILFLLLLLSGVFFSCSSDDKVSSDEVNNGLEIIKIDLSEARDGKLSEFFEPEIEYIWLKDDSEDAQLSGGLHNIIFHEDKILTLDIFGCHCIKVFDKSGNYLSKIRAYGEGPEKYLEFDDAQIVNNELLLMGVFPPKLMWFSLNGDFLREEKLKQHIGSGVYSEEDLRYYFYSPFIGPEEYFLTSVNKSFQDTMRYFPFDLDGYYGSFPSRNNFIISDEIYLGRPFNDTILKLSEGQFEPKLFLDFGSYKQNVAELKSNKKNLSPPEELEFINKKAKLYFIPHAWFINSSLFHSGFKYEQESYNVFYNRKTGETSVLGRTIENDIDAGYDPFGFNHNFGMDKVGLRIPGKNLFEILQKKKEELGQEAFEEYVKGKGKNFAQAAFEAKDSENPVLIVYTSKK</sequence>
<dbReference type="RefSeq" id="WP_206587484.1">
    <property type="nucleotide sequence ID" value="NZ_JAFKCU010000003.1"/>
</dbReference>
<dbReference type="PROSITE" id="PS51257">
    <property type="entry name" value="PROKAR_LIPOPROTEIN"/>
    <property type="match status" value="1"/>
</dbReference>
<reference evidence="2 3" key="1">
    <citation type="submission" date="2021-03" db="EMBL/GenBank/DDBJ databases">
        <title>novel species isolated from a fishpond in China.</title>
        <authorList>
            <person name="Lu H."/>
            <person name="Cai Z."/>
        </authorList>
    </citation>
    <scope>NUCLEOTIDE SEQUENCE [LARGE SCALE GENOMIC DNA]</scope>
    <source>
        <strain evidence="2 3">YJ13C</strain>
    </source>
</reference>
<protein>
    <submittedName>
        <fullName evidence="2">6-bladed beta-propeller</fullName>
    </submittedName>
</protein>
<gene>
    <name evidence="2" type="ORF">J0A69_15355</name>
</gene>
<evidence type="ECO:0000313" key="3">
    <source>
        <dbReference type="Proteomes" id="UP000664480"/>
    </source>
</evidence>
<proteinExistence type="predicted"/>
<evidence type="ECO:0000256" key="1">
    <source>
        <dbReference type="SAM" id="SignalP"/>
    </source>
</evidence>
<dbReference type="Proteomes" id="UP000664480">
    <property type="component" value="Unassembled WGS sequence"/>
</dbReference>
<evidence type="ECO:0000313" key="2">
    <source>
        <dbReference type="EMBL" id="MBN7816823.1"/>
    </source>
</evidence>